<keyword evidence="5" id="KW-0732">Signal</keyword>
<gene>
    <name evidence="6" type="primary">LOC106124195</name>
</gene>
<evidence type="ECO:0000256" key="1">
    <source>
        <dbReference type="ARBA" id="ARBA00012346"/>
    </source>
</evidence>
<evidence type="ECO:0000313" key="6">
    <source>
        <dbReference type="RefSeq" id="XP_013176119.1"/>
    </source>
</evidence>
<evidence type="ECO:0000256" key="3">
    <source>
        <dbReference type="PIRSR" id="PIRSR617939-1"/>
    </source>
</evidence>
<evidence type="ECO:0000256" key="4">
    <source>
        <dbReference type="PIRSR" id="PIRSR617939-2"/>
    </source>
</evidence>
<sequence length="209" mass="24021">MRDRAVAMFLLIDILLSVISYCHCYGQENPHTFYYFAYGSNMLDRRIHLRNPTAEFYSPAVLKGYRLDFNLYVPSWRGAAATIVTDPGSSVWGAVWIIERKQMYRLDEQEGVHLRWYIPINVTVTTPQGRDLIARTYRESILLPKLSEGETLPPARRPSNTYLQVMILGAYEAGLPPQYIGYLHTFPTNGRIADSHIRNKLGYPFNVSL</sequence>
<dbReference type="InterPro" id="IPR036568">
    <property type="entry name" value="GGCT-like_sf"/>
</dbReference>
<name>A0AAJ6ZNH1_PAPXU</name>
<dbReference type="GO" id="GO:0003839">
    <property type="term" value="F:gamma-glutamylcyclotransferase activity"/>
    <property type="evidence" value="ECO:0007669"/>
    <property type="project" value="UniProtKB-EC"/>
</dbReference>
<dbReference type="GeneID" id="106124195"/>
<dbReference type="AlphaFoldDB" id="A0AAJ6ZNH1"/>
<evidence type="ECO:0000256" key="2">
    <source>
        <dbReference type="ARBA" id="ARBA00023239"/>
    </source>
</evidence>
<dbReference type="InterPro" id="IPR017939">
    <property type="entry name" value="G-Glutamylcylcotransferase"/>
</dbReference>
<feature type="active site" description="Proton acceptor" evidence="3">
    <location>
        <position position="110"/>
    </location>
</feature>
<reference evidence="6" key="1">
    <citation type="submission" date="2025-08" db="UniProtKB">
        <authorList>
            <consortium name="RefSeq"/>
        </authorList>
    </citation>
    <scope>IDENTIFICATION</scope>
</reference>
<accession>A0AAJ6ZNH1</accession>
<evidence type="ECO:0000256" key="5">
    <source>
        <dbReference type="SAM" id="SignalP"/>
    </source>
</evidence>
<dbReference type="Gene3D" id="3.10.490.10">
    <property type="entry name" value="Gamma-glutamyl cyclotransferase-like"/>
    <property type="match status" value="1"/>
</dbReference>
<dbReference type="PANTHER" id="PTHR12935">
    <property type="entry name" value="GAMMA-GLUTAMYLCYCLOTRANSFERASE"/>
    <property type="match status" value="1"/>
</dbReference>
<dbReference type="RefSeq" id="XP_013176119.1">
    <property type="nucleotide sequence ID" value="XM_013320665.1"/>
</dbReference>
<feature type="chain" id="PRO_5042597690" description="gamma-glutamylcyclotransferase" evidence="5">
    <location>
        <begin position="25"/>
        <end position="209"/>
    </location>
</feature>
<dbReference type="SUPFAM" id="SSF110857">
    <property type="entry name" value="Gamma-glutamyl cyclotransferase-like"/>
    <property type="match status" value="1"/>
</dbReference>
<dbReference type="Proteomes" id="UP000694872">
    <property type="component" value="Unplaced"/>
</dbReference>
<feature type="binding site" evidence="4">
    <location>
        <position position="162"/>
    </location>
    <ligand>
        <name>substrate</name>
    </ligand>
</feature>
<dbReference type="EC" id="4.3.2.9" evidence="1"/>
<feature type="signal peptide" evidence="5">
    <location>
        <begin position="1"/>
        <end position="24"/>
    </location>
</feature>
<protein>
    <recommendedName>
        <fullName evidence="1">gamma-glutamylcyclotransferase</fullName>
        <ecNumber evidence="1">4.3.2.9</ecNumber>
    </recommendedName>
</protein>
<organism evidence="6">
    <name type="scientific">Papilio xuthus</name>
    <name type="common">Asian swallowtail butterfly</name>
    <dbReference type="NCBI Taxonomy" id="66420"/>
    <lineage>
        <taxon>Eukaryota</taxon>
        <taxon>Metazoa</taxon>
        <taxon>Ecdysozoa</taxon>
        <taxon>Arthropoda</taxon>
        <taxon>Hexapoda</taxon>
        <taxon>Insecta</taxon>
        <taxon>Pterygota</taxon>
        <taxon>Neoptera</taxon>
        <taxon>Endopterygota</taxon>
        <taxon>Lepidoptera</taxon>
        <taxon>Glossata</taxon>
        <taxon>Ditrysia</taxon>
        <taxon>Papilionoidea</taxon>
        <taxon>Papilionidae</taxon>
        <taxon>Papilioninae</taxon>
        <taxon>Papilio</taxon>
    </lineage>
</organism>
<dbReference type="InterPro" id="IPR013024">
    <property type="entry name" value="GGCT-like"/>
</dbReference>
<feature type="binding site" evidence="4">
    <location>
        <begin position="35"/>
        <end position="40"/>
    </location>
    <ligand>
        <name>substrate</name>
    </ligand>
</feature>
<dbReference type="CDD" id="cd06661">
    <property type="entry name" value="GGCT_like"/>
    <property type="match status" value="1"/>
</dbReference>
<proteinExistence type="predicted"/>
<dbReference type="PANTHER" id="PTHR12935:SF0">
    <property type="entry name" value="GAMMA-GLUTAMYLCYCLOTRANSFERASE"/>
    <property type="match status" value="1"/>
</dbReference>
<keyword evidence="2" id="KW-0456">Lyase</keyword>
<dbReference type="Pfam" id="PF13772">
    <property type="entry name" value="AIG2_2"/>
    <property type="match status" value="1"/>
</dbReference>